<dbReference type="GO" id="GO:0032259">
    <property type="term" value="P:methylation"/>
    <property type="evidence" value="ECO:0007669"/>
    <property type="project" value="UniProtKB-KW"/>
</dbReference>
<evidence type="ECO:0000256" key="2">
    <source>
        <dbReference type="ARBA" id="ARBA00022679"/>
    </source>
</evidence>
<dbReference type="InterPro" id="IPR035094">
    <property type="entry name" value="EgtD"/>
</dbReference>
<dbReference type="InterPro" id="IPR051128">
    <property type="entry name" value="EgtD_Methyltrsf_superfamily"/>
</dbReference>
<comment type="caution">
    <text evidence="4">The sequence shown here is derived from an EMBL/GenBank/DDBJ whole genome shotgun (WGS) entry which is preliminary data.</text>
</comment>
<keyword evidence="1 4" id="KW-0489">Methyltransferase</keyword>
<organism evidence="4 5">
    <name type="scientific">Kineobactrum sediminis</name>
    <dbReference type="NCBI Taxonomy" id="1905677"/>
    <lineage>
        <taxon>Bacteria</taxon>
        <taxon>Pseudomonadati</taxon>
        <taxon>Pseudomonadota</taxon>
        <taxon>Gammaproteobacteria</taxon>
        <taxon>Cellvibrionales</taxon>
        <taxon>Halieaceae</taxon>
        <taxon>Kineobactrum</taxon>
    </lineage>
</organism>
<dbReference type="NCBIfam" id="TIGR03438">
    <property type="entry name" value="egtD_ergothio"/>
    <property type="match status" value="1"/>
</dbReference>
<accession>A0A2N5Y7R8</accession>
<dbReference type="OrthoDB" id="5289726at2"/>
<dbReference type="PANTHER" id="PTHR43397">
    <property type="entry name" value="ERGOTHIONEINE BIOSYNTHESIS PROTEIN 1"/>
    <property type="match status" value="1"/>
</dbReference>
<dbReference type="Proteomes" id="UP000234845">
    <property type="component" value="Unassembled WGS sequence"/>
</dbReference>
<feature type="domain" description="Histidine-specific methyltransferase SAM-dependent" evidence="3">
    <location>
        <begin position="32"/>
        <end position="329"/>
    </location>
</feature>
<dbReference type="InterPro" id="IPR017804">
    <property type="entry name" value="MeTrfase_EgtD-like"/>
</dbReference>
<sequence length="330" mass="36726">MNAPAAPIPLDGEGESRLSFVRQPRSSVNAVSEILAGLASQPKSLSPKFFYDSLGASLFDRITVLPEYYLTRSERDIFKRYESHIAAALGTGRILIEPGSGSSEKVELLLNALRPGAYVPLEITESHVLEASRNLVKRYPWLTVHAICADYTGGMDLPASLPPGQRLLFFPGSTIGNFEPADASRFLREMHRVCGDGGSLLIGVDLRKDEAVLNAAYNDSEGITARFNRNILTHVNRLADADFDIEQFQHMAFFNPIESRIEMHLESLKDQCVRVGAREVQLEAGERIHTENSYKYTVEGFQDVARLAGFTPRETWYDEAGWFSVQLLDA</sequence>
<dbReference type="EMBL" id="PKLZ01000001">
    <property type="protein sequence ID" value="PLW84425.1"/>
    <property type="molecule type" value="Genomic_DNA"/>
</dbReference>
<keyword evidence="5" id="KW-1185">Reference proteome</keyword>
<dbReference type="PIRSF" id="PIRSF018005">
    <property type="entry name" value="UCP018005"/>
    <property type="match status" value="1"/>
</dbReference>
<gene>
    <name evidence="4" type="primary">egtD</name>
    <name evidence="4" type="ORF">CWI75_00275</name>
</gene>
<protein>
    <submittedName>
        <fullName evidence="4">L-histidine N(Alpha)-methyltransferase</fullName>
    </submittedName>
</protein>
<evidence type="ECO:0000256" key="1">
    <source>
        <dbReference type="ARBA" id="ARBA00022603"/>
    </source>
</evidence>
<name>A0A2N5Y7R8_9GAMM</name>
<evidence type="ECO:0000313" key="5">
    <source>
        <dbReference type="Proteomes" id="UP000234845"/>
    </source>
</evidence>
<evidence type="ECO:0000313" key="4">
    <source>
        <dbReference type="EMBL" id="PLW84425.1"/>
    </source>
</evidence>
<dbReference type="AlphaFoldDB" id="A0A2N5Y7R8"/>
<evidence type="ECO:0000259" key="3">
    <source>
        <dbReference type="Pfam" id="PF10017"/>
    </source>
</evidence>
<dbReference type="PANTHER" id="PTHR43397:SF1">
    <property type="entry name" value="ERGOTHIONEINE BIOSYNTHESIS PROTEIN 1"/>
    <property type="match status" value="1"/>
</dbReference>
<dbReference type="GO" id="GO:0008168">
    <property type="term" value="F:methyltransferase activity"/>
    <property type="evidence" value="ECO:0007669"/>
    <property type="project" value="UniProtKB-KW"/>
</dbReference>
<keyword evidence="2 4" id="KW-0808">Transferase</keyword>
<dbReference type="InterPro" id="IPR019257">
    <property type="entry name" value="MeTrfase_dom"/>
</dbReference>
<dbReference type="InterPro" id="IPR029063">
    <property type="entry name" value="SAM-dependent_MTases_sf"/>
</dbReference>
<proteinExistence type="predicted"/>
<dbReference type="SUPFAM" id="SSF53335">
    <property type="entry name" value="S-adenosyl-L-methionine-dependent methyltransferases"/>
    <property type="match status" value="1"/>
</dbReference>
<dbReference type="Pfam" id="PF10017">
    <property type="entry name" value="Methyltransf_33"/>
    <property type="match status" value="1"/>
</dbReference>
<dbReference type="Gene3D" id="3.40.50.150">
    <property type="entry name" value="Vaccinia Virus protein VP39"/>
    <property type="match status" value="1"/>
</dbReference>
<reference evidence="5" key="1">
    <citation type="submission" date="2017-11" db="EMBL/GenBank/DDBJ databases">
        <title>The draft genome sequence of Chromatocurvus sp. F02.</title>
        <authorList>
            <person name="Du Z.-J."/>
            <person name="Chang Y.-Q."/>
        </authorList>
    </citation>
    <scope>NUCLEOTIDE SEQUENCE [LARGE SCALE GENOMIC DNA]</scope>
    <source>
        <strain evidence="5">F02</strain>
    </source>
</reference>